<feature type="compositionally biased region" description="Polar residues" evidence="1">
    <location>
        <begin position="355"/>
        <end position="365"/>
    </location>
</feature>
<evidence type="ECO:0000256" key="1">
    <source>
        <dbReference type="SAM" id="MobiDB-lite"/>
    </source>
</evidence>
<comment type="caution">
    <text evidence="2">The sequence shown here is derived from an EMBL/GenBank/DDBJ whole genome shotgun (WGS) entry which is preliminary data.</text>
</comment>
<accession>A0A5J4WSE9</accession>
<name>A0A5J4WSE9_9EUKA</name>
<reference evidence="2 3" key="1">
    <citation type="submission" date="2019-03" db="EMBL/GenBank/DDBJ databases">
        <title>Single cell metagenomics reveals metabolic interactions within the superorganism composed of flagellate Streblomastix strix and complex community of Bacteroidetes bacteria on its surface.</title>
        <authorList>
            <person name="Treitli S.C."/>
            <person name="Kolisko M."/>
            <person name="Husnik F."/>
            <person name="Keeling P."/>
            <person name="Hampl V."/>
        </authorList>
    </citation>
    <scope>NUCLEOTIDE SEQUENCE [LARGE SCALE GENOMIC DNA]</scope>
    <source>
        <strain evidence="2">ST1C</strain>
    </source>
</reference>
<dbReference type="Proteomes" id="UP000324800">
    <property type="component" value="Unassembled WGS sequence"/>
</dbReference>
<dbReference type="EMBL" id="SNRW01001040">
    <property type="protein sequence ID" value="KAA6398067.1"/>
    <property type="molecule type" value="Genomic_DNA"/>
</dbReference>
<dbReference type="AlphaFoldDB" id="A0A5J4WSE9"/>
<gene>
    <name evidence="2" type="ORF">EZS28_006408</name>
</gene>
<evidence type="ECO:0000313" key="3">
    <source>
        <dbReference type="Proteomes" id="UP000324800"/>
    </source>
</evidence>
<evidence type="ECO:0000313" key="2">
    <source>
        <dbReference type="EMBL" id="KAA6398067.1"/>
    </source>
</evidence>
<feature type="region of interest" description="Disordered" evidence="1">
    <location>
        <begin position="354"/>
        <end position="388"/>
    </location>
</feature>
<organism evidence="2 3">
    <name type="scientific">Streblomastix strix</name>
    <dbReference type="NCBI Taxonomy" id="222440"/>
    <lineage>
        <taxon>Eukaryota</taxon>
        <taxon>Metamonada</taxon>
        <taxon>Preaxostyla</taxon>
        <taxon>Oxymonadida</taxon>
        <taxon>Streblomastigidae</taxon>
        <taxon>Streblomastix</taxon>
    </lineage>
</organism>
<protein>
    <submittedName>
        <fullName evidence="2">Uncharacterized protein</fullName>
    </submittedName>
</protein>
<proteinExistence type="predicted"/>
<sequence length="401" mass="46101">MQVEEDHGLPITELTSSMLTFQNGRYSYIAGADKTTGLGDKDRFKECVQPHYSQQEPQTIPRLQVQRQMIRLQGYVLRHPPCTAGVSQDNAASDGVHSQNCSSQRRIILRRFSVHEQFKRRNSTENGIYTESFEKIRLESVSRKVSTSANTAIRVLWMVHQHKEQLAMHDQSQKIRDIGPSIEMEKINRTSQDSSDKMVCETDREAKLFKIADQERRSVFEKNEIIEVSSSESKELDEPNVDIQISTIRSQLVEQHSSIKQPDFFSSSRNRSGAYYRRVQTTVGRNNQSVINKSGDQTSGHLVEGVDAKIIKPKGNSSYSFRATRFRKDFQEWLDKEREDSIRQLNCCVQHRQRSGSTSSSQCNIQDLIGGGTSSTSNKRISHSRERQRNRRFTFKACNQW</sequence>